<evidence type="ECO:0000313" key="9">
    <source>
        <dbReference type="Proteomes" id="UP001147747"/>
    </source>
</evidence>
<gene>
    <name evidence="8" type="ORF">N7509_013461</name>
</gene>
<keyword evidence="9" id="KW-1185">Reference proteome</keyword>
<feature type="transmembrane region" description="Helical" evidence="6">
    <location>
        <begin position="211"/>
        <end position="231"/>
    </location>
</feature>
<feature type="transmembrane region" description="Helical" evidence="6">
    <location>
        <begin position="516"/>
        <end position="537"/>
    </location>
</feature>
<dbReference type="InterPro" id="IPR020846">
    <property type="entry name" value="MFS_dom"/>
</dbReference>
<feature type="domain" description="Major facilitator superfamily (MFS) profile" evidence="7">
    <location>
        <begin position="68"/>
        <end position="552"/>
    </location>
</feature>
<dbReference type="FunFam" id="1.20.1250.20:FF:000196">
    <property type="entry name" value="MFS toxin efflux pump (AflT)"/>
    <property type="match status" value="1"/>
</dbReference>
<feature type="transmembrane region" description="Helical" evidence="6">
    <location>
        <begin position="133"/>
        <end position="157"/>
    </location>
</feature>
<dbReference type="OrthoDB" id="10021397at2759"/>
<dbReference type="GeneID" id="81377078"/>
<dbReference type="InterPro" id="IPR011701">
    <property type="entry name" value="MFS"/>
</dbReference>
<comment type="caution">
    <text evidence="8">The sequence shown here is derived from an EMBL/GenBank/DDBJ whole genome shotgun (WGS) entry which is preliminary data.</text>
</comment>
<evidence type="ECO:0000313" key="8">
    <source>
        <dbReference type="EMBL" id="KAJ5376575.1"/>
    </source>
</evidence>
<dbReference type="AlphaFoldDB" id="A0A9W9SEJ8"/>
<keyword evidence="2" id="KW-0813">Transport</keyword>
<evidence type="ECO:0000256" key="3">
    <source>
        <dbReference type="ARBA" id="ARBA00022692"/>
    </source>
</evidence>
<reference evidence="8" key="2">
    <citation type="journal article" date="2023" name="IMA Fungus">
        <title>Comparative genomic study of the Penicillium genus elucidates a diverse pangenome and 15 lateral gene transfer events.</title>
        <authorList>
            <person name="Petersen C."/>
            <person name="Sorensen T."/>
            <person name="Nielsen M.R."/>
            <person name="Sondergaard T.E."/>
            <person name="Sorensen J.L."/>
            <person name="Fitzpatrick D.A."/>
            <person name="Frisvad J.C."/>
            <person name="Nielsen K.L."/>
        </authorList>
    </citation>
    <scope>NUCLEOTIDE SEQUENCE</scope>
    <source>
        <strain evidence="8">IBT 29677</strain>
    </source>
</reference>
<feature type="transmembrane region" description="Helical" evidence="6">
    <location>
        <begin position="243"/>
        <end position="263"/>
    </location>
</feature>
<feature type="transmembrane region" description="Helical" evidence="6">
    <location>
        <begin position="318"/>
        <end position="339"/>
    </location>
</feature>
<protein>
    <recommendedName>
        <fullName evidence="7">Major facilitator superfamily (MFS) profile domain-containing protein</fullName>
    </recommendedName>
</protein>
<feature type="transmembrane region" description="Helical" evidence="6">
    <location>
        <begin position="68"/>
        <end position="90"/>
    </location>
</feature>
<dbReference type="PANTHER" id="PTHR23501">
    <property type="entry name" value="MAJOR FACILITATOR SUPERFAMILY"/>
    <property type="match status" value="1"/>
</dbReference>
<reference evidence="8" key="1">
    <citation type="submission" date="2022-12" db="EMBL/GenBank/DDBJ databases">
        <authorList>
            <person name="Petersen C."/>
        </authorList>
    </citation>
    <scope>NUCLEOTIDE SEQUENCE</scope>
    <source>
        <strain evidence="8">IBT 29677</strain>
    </source>
</reference>
<dbReference type="PROSITE" id="PS50850">
    <property type="entry name" value="MFS"/>
    <property type="match status" value="1"/>
</dbReference>
<evidence type="ECO:0000256" key="4">
    <source>
        <dbReference type="ARBA" id="ARBA00022989"/>
    </source>
</evidence>
<feature type="transmembrane region" description="Helical" evidence="6">
    <location>
        <begin position="275"/>
        <end position="298"/>
    </location>
</feature>
<evidence type="ECO:0000256" key="6">
    <source>
        <dbReference type="SAM" id="Phobius"/>
    </source>
</evidence>
<feature type="transmembrane region" description="Helical" evidence="6">
    <location>
        <begin position="177"/>
        <end position="205"/>
    </location>
</feature>
<dbReference type="Pfam" id="PF07690">
    <property type="entry name" value="MFS_1"/>
    <property type="match status" value="1"/>
</dbReference>
<dbReference type="InterPro" id="IPR036259">
    <property type="entry name" value="MFS_trans_sf"/>
</dbReference>
<keyword evidence="5 6" id="KW-0472">Membrane</keyword>
<comment type="subcellular location">
    <subcellularLocation>
        <location evidence="1">Membrane</location>
        <topology evidence="1">Multi-pass membrane protein</topology>
    </subcellularLocation>
</comment>
<accession>A0A9W9SEJ8</accession>
<dbReference type="GO" id="GO:0022857">
    <property type="term" value="F:transmembrane transporter activity"/>
    <property type="evidence" value="ECO:0007669"/>
    <property type="project" value="InterPro"/>
</dbReference>
<dbReference type="PANTHER" id="PTHR23501:SF177">
    <property type="entry name" value="MAJOR FACILITATOR SUPERFAMILY (MFS) PROFILE DOMAIN-CONTAINING PROTEIN-RELATED"/>
    <property type="match status" value="1"/>
</dbReference>
<dbReference type="SUPFAM" id="SSF103473">
    <property type="entry name" value="MFS general substrate transporter"/>
    <property type="match status" value="1"/>
</dbReference>
<name>A0A9W9SEJ8_9EURO</name>
<keyword evidence="4 6" id="KW-1133">Transmembrane helix</keyword>
<sequence length="552" mass="57712">MSTRLPQQHIGPDGAPISTPISGTSPIYKNYHHAATSSGKEDAERNADHVFQTVYDEVAAPEPNKRGLALLMIVVALALSMFLTIVATAIPRITDEFGGIDLVGWYGSAFFITLGGFQAAWGKVYKYFPLKLSFLIAIVLFEIGSLICGKSTLYHLLHIRILSTHKNPLLGVAPNSLALIIGRAITGVGGAGISSGAFTIIAFSAPPKQRPAYIGILGASYGIAAAVGPLIGGAFTSHATWRWCFYINLPIGGVSAVIISLFYTPPPASGAEYRAPGGSSTVIGTLVGFAALLGAYIFIQWWQKDRASMVGRLFERNVIVAMIYIDLLAGTFFLLVYYLPIYFQVVSGVSAAESGIRNLPLILAQSVATVLSGVALSKFDRPLPFLLLGAGLTAIGSGLLYTLDIDSSAGVWVGYQILAGVGVGWCFQVPIVTAQATAAPSDLPSVTAMVLTVQTLGGSVFVSAGQSALDNVLLRSISILPGIDSSGVLRTGATGLRNAFGPEQLPGILTAYMKGIRAALLVAVIASSLATLVGMGIRRARLGGISPSAVPV</sequence>
<dbReference type="RefSeq" id="XP_056481605.1">
    <property type="nucleotide sequence ID" value="XM_056638098.1"/>
</dbReference>
<organism evidence="8 9">
    <name type="scientific">Penicillium cosmopolitanum</name>
    <dbReference type="NCBI Taxonomy" id="1131564"/>
    <lineage>
        <taxon>Eukaryota</taxon>
        <taxon>Fungi</taxon>
        <taxon>Dikarya</taxon>
        <taxon>Ascomycota</taxon>
        <taxon>Pezizomycotina</taxon>
        <taxon>Eurotiomycetes</taxon>
        <taxon>Eurotiomycetidae</taxon>
        <taxon>Eurotiales</taxon>
        <taxon>Aspergillaceae</taxon>
        <taxon>Penicillium</taxon>
    </lineage>
</organism>
<evidence type="ECO:0000256" key="1">
    <source>
        <dbReference type="ARBA" id="ARBA00004141"/>
    </source>
</evidence>
<proteinExistence type="predicted"/>
<dbReference type="Gene3D" id="1.20.1250.20">
    <property type="entry name" value="MFS general substrate transporter like domains"/>
    <property type="match status" value="1"/>
</dbReference>
<feature type="transmembrane region" description="Helical" evidence="6">
    <location>
        <begin position="409"/>
        <end position="431"/>
    </location>
</feature>
<evidence type="ECO:0000259" key="7">
    <source>
        <dbReference type="PROSITE" id="PS50850"/>
    </source>
</evidence>
<feature type="transmembrane region" description="Helical" evidence="6">
    <location>
        <begin position="102"/>
        <end position="121"/>
    </location>
</feature>
<evidence type="ECO:0000256" key="2">
    <source>
        <dbReference type="ARBA" id="ARBA00022448"/>
    </source>
</evidence>
<dbReference type="EMBL" id="JAPZBU010000012">
    <property type="protein sequence ID" value="KAJ5376575.1"/>
    <property type="molecule type" value="Genomic_DNA"/>
</dbReference>
<dbReference type="CDD" id="cd17502">
    <property type="entry name" value="MFS_Azr1_MDR_like"/>
    <property type="match status" value="1"/>
</dbReference>
<dbReference type="Proteomes" id="UP001147747">
    <property type="component" value="Unassembled WGS sequence"/>
</dbReference>
<dbReference type="GO" id="GO:0005886">
    <property type="term" value="C:plasma membrane"/>
    <property type="evidence" value="ECO:0007669"/>
    <property type="project" value="TreeGrafter"/>
</dbReference>
<evidence type="ECO:0000256" key="5">
    <source>
        <dbReference type="ARBA" id="ARBA00023136"/>
    </source>
</evidence>
<feature type="transmembrane region" description="Helical" evidence="6">
    <location>
        <begin position="383"/>
        <end position="403"/>
    </location>
</feature>
<keyword evidence="3 6" id="KW-0812">Transmembrane</keyword>